<feature type="compositionally biased region" description="Basic and acidic residues" evidence="6">
    <location>
        <begin position="347"/>
        <end position="368"/>
    </location>
</feature>
<organism evidence="7 8">
    <name type="scientific">Hondaea fermentalgiana</name>
    <dbReference type="NCBI Taxonomy" id="2315210"/>
    <lineage>
        <taxon>Eukaryota</taxon>
        <taxon>Sar</taxon>
        <taxon>Stramenopiles</taxon>
        <taxon>Bigyra</taxon>
        <taxon>Labyrinthulomycetes</taxon>
        <taxon>Thraustochytrida</taxon>
        <taxon>Thraustochytriidae</taxon>
        <taxon>Hondaea</taxon>
    </lineage>
</organism>
<evidence type="ECO:0000256" key="5">
    <source>
        <dbReference type="ARBA" id="ARBA00022927"/>
    </source>
</evidence>
<dbReference type="InterPro" id="IPR040122">
    <property type="entry name" value="Importin_beta"/>
</dbReference>
<feature type="compositionally biased region" description="Acidic residues" evidence="6">
    <location>
        <begin position="380"/>
        <end position="396"/>
    </location>
</feature>
<dbReference type="EMBL" id="BEYU01000150">
    <property type="protein sequence ID" value="GBG33274.1"/>
    <property type="molecule type" value="Genomic_DNA"/>
</dbReference>
<dbReference type="Pfam" id="PF13513">
    <property type="entry name" value="HEAT_EZ"/>
    <property type="match status" value="1"/>
</dbReference>
<keyword evidence="3" id="KW-0963">Cytoplasm</keyword>
<evidence type="ECO:0000256" key="6">
    <source>
        <dbReference type="SAM" id="MobiDB-lite"/>
    </source>
</evidence>
<dbReference type="PANTHER" id="PTHR10527">
    <property type="entry name" value="IMPORTIN BETA"/>
    <property type="match status" value="1"/>
</dbReference>
<dbReference type="InParanoid" id="A0A2R5GZ32"/>
<comment type="caution">
    <text evidence="7">The sequence shown here is derived from an EMBL/GenBank/DDBJ whole genome shotgun (WGS) entry which is preliminary data.</text>
</comment>
<dbReference type="Gene3D" id="1.25.10.10">
    <property type="entry name" value="Leucine-rich Repeat Variant"/>
    <property type="match status" value="2"/>
</dbReference>
<evidence type="ECO:0000313" key="8">
    <source>
        <dbReference type="Proteomes" id="UP000241890"/>
    </source>
</evidence>
<sequence length="943" mass="103667">MVVACALGGGWAPEEGTLQQLMQLLEATQRADLSNEEHRKIQQEVDLLAHRPEFVRYLSYLFAESQALGSSETQRQMASLVLLKAVRVGVRNNVATPDGLAHVQRSVLQELTDASPVLRRSAQSLASTIAVLCGVKAWPDLLNFLHSALTQTQDENVFSGALRLLKEMCDEGGDQLVDESESGSFLPTFLPILMQHFENPVSKYRILALQSVNQLMSLDPLPPLLSTRAEDLLGKWSALAQDAEAGVRKEVCRGLTLLAAANRFDILAQHLDSISQFMLSAIDDQDESVAFEACDFWNEVCAEPIVAQRAVEPHLAGLLPALLRRMKYSDEELMMLGFDDDENDTSVPDRKQDIRPSVHGVDGDHDGDASQTKDNNGGDGDNEDEDDEDEGDDEDDEKYYSIWTIRKSAGSALNAISDILDGNQVLPILVPLLEAGLQPSNDWRTREVVVMALGAVGEAYHGALDPHMPNLVPFLVQQARSGETPLRITTLWTLSKLSQWVIAVDGTGKPGDGLFREYVLVLTQSTADRNKNVQHAACSGLSTFIEFAGERVGPYVGDMAQALMQAYAIYQVNSRKSMLDVIGTLCESAPESMMQPHVVGVVLPPLWQDFERLDNTDTFALNFLETFACLERAIGPAIGPAARPLYNRCMTWIEEALTMLMTCEDMGLTSDDIEKDFMYDAMEMLSAFVEGLEQSFAELWDADQFMSLLHQLFKVRDAVTLQLAIELSGELIKVLPHAMEPILPQLVQIMTRCLIEPDDDIISVHVVSNALWVFGHLALQLGANARTLAQEPVARMALLLQADSLEDRIRINAAITLGRFALHCADAVAPHLDGCARAWCIALKRMSKEEAEIPDDERCDCLSGFLACVRANPAAMRDAFSYFANMLVSSSTADSGPEVAQASAEALEACKQALKASGQWESVYNALNVSVARELQSRQMLAP</sequence>
<evidence type="ECO:0000256" key="4">
    <source>
        <dbReference type="ARBA" id="ARBA00022737"/>
    </source>
</evidence>
<keyword evidence="4" id="KW-0677">Repeat</keyword>
<dbReference type="GO" id="GO:0005737">
    <property type="term" value="C:cytoplasm"/>
    <property type="evidence" value="ECO:0007669"/>
    <property type="project" value="UniProtKB-SubCell"/>
</dbReference>
<dbReference type="Proteomes" id="UP000241890">
    <property type="component" value="Unassembled WGS sequence"/>
</dbReference>
<name>A0A2R5GZ32_9STRA</name>
<dbReference type="InterPro" id="IPR016024">
    <property type="entry name" value="ARM-type_fold"/>
</dbReference>
<comment type="subcellular location">
    <subcellularLocation>
        <location evidence="1">Cytoplasm</location>
    </subcellularLocation>
</comment>
<dbReference type="SUPFAM" id="SSF48371">
    <property type="entry name" value="ARM repeat"/>
    <property type="match status" value="1"/>
</dbReference>
<keyword evidence="8" id="KW-1185">Reference proteome</keyword>
<accession>A0A2R5GZ32</accession>
<evidence type="ECO:0000256" key="3">
    <source>
        <dbReference type="ARBA" id="ARBA00022490"/>
    </source>
</evidence>
<evidence type="ECO:0000256" key="1">
    <source>
        <dbReference type="ARBA" id="ARBA00004496"/>
    </source>
</evidence>
<gene>
    <name evidence="7" type="ORF">FCC1311_094982</name>
</gene>
<keyword evidence="2" id="KW-0813">Transport</keyword>
<dbReference type="InterPro" id="IPR011989">
    <property type="entry name" value="ARM-like"/>
</dbReference>
<dbReference type="GO" id="GO:0006606">
    <property type="term" value="P:protein import into nucleus"/>
    <property type="evidence" value="ECO:0007669"/>
    <property type="project" value="InterPro"/>
</dbReference>
<dbReference type="AlphaFoldDB" id="A0A2R5GZ32"/>
<proteinExistence type="predicted"/>
<dbReference type="OrthoDB" id="951172at2759"/>
<evidence type="ECO:0000256" key="2">
    <source>
        <dbReference type="ARBA" id="ARBA00022448"/>
    </source>
</evidence>
<protein>
    <submittedName>
        <fullName evidence="7">Transportin-1</fullName>
    </submittedName>
</protein>
<keyword evidence="5" id="KW-0653">Protein transport</keyword>
<reference evidence="7 8" key="1">
    <citation type="submission" date="2017-12" db="EMBL/GenBank/DDBJ databases">
        <title>Sequencing, de novo assembly and annotation of complete genome of a new Thraustochytrid species, strain FCC1311.</title>
        <authorList>
            <person name="Sedici K."/>
            <person name="Godart F."/>
            <person name="Aiese Cigliano R."/>
            <person name="Sanseverino W."/>
            <person name="Barakat M."/>
            <person name="Ortet P."/>
            <person name="Marechal E."/>
            <person name="Cagnac O."/>
            <person name="Amato A."/>
        </authorList>
    </citation>
    <scope>NUCLEOTIDE SEQUENCE [LARGE SCALE GENOMIC DNA]</scope>
</reference>
<feature type="region of interest" description="Disordered" evidence="6">
    <location>
        <begin position="339"/>
        <end position="396"/>
    </location>
</feature>
<evidence type="ECO:0000313" key="7">
    <source>
        <dbReference type="EMBL" id="GBG33274.1"/>
    </source>
</evidence>